<keyword evidence="1" id="KW-0812">Transmembrane</keyword>
<accession>A0A096ATM8</accession>
<dbReference type="Pfam" id="PF01757">
    <property type="entry name" value="Acyl_transf_3"/>
    <property type="match status" value="1"/>
</dbReference>
<feature type="transmembrane region" description="Helical" evidence="1">
    <location>
        <begin position="144"/>
        <end position="161"/>
    </location>
</feature>
<dbReference type="RefSeq" id="WP_036882297.1">
    <property type="nucleotide sequence ID" value="NZ_JRNR01000004.1"/>
</dbReference>
<evidence type="ECO:0000259" key="2">
    <source>
        <dbReference type="Pfam" id="PF01757"/>
    </source>
</evidence>
<feature type="transmembrane region" description="Helical" evidence="1">
    <location>
        <begin position="40"/>
        <end position="65"/>
    </location>
</feature>
<dbReference type="GO" id="GO:0016747">
    <property type="term" value="F:acyltransferase activity, transferring groups other than amino-acyl groups"/>
    <property type="evidence" value="ECO:0007669"/>
    <property type="project" value="InterPro"/>
</dbReference>
<feature type="domain" description="Acyltransferase 3" evidence="2">
    <location>
        <begin position="4"/>
        <end position="228"/>
    </location>
</feature>
<organism evidence="3 4">
    <name type="scientific">Prevotella disiens DNF00882</name>
    <dbReference type="NCBI Taxonomy" id="1401075"/>
    <lineage>
        <taxon>Bacteria</taxon>
        <taxon>Pseudomonadati</taxon>
        <taxon>Bacteroidota</taxon>
        <taxon>Bacteroidia</taxon>
        <taxon>Bacteroidales</taxon>
        <taxon>Prevotellaceae</taxon>
        <taxon>Prevotella</taxon>
    </lineage>
</organism>
<dbReference type="Proteomes" id="UP000029538">
    <property type="component" value="Unassembled WGS sequence"/>
</dbReference>
<name>A0A096ATM8_9BACT</name>
<dbReference type="AlphaFoldDB" id="A0A096ATM8"/>
<sequence>MSNFSYILNGVGWFLSALLVLYAVYPVLERLNRQLVSTRKLVLSYLFVVFLLRFLCLLFFSFIASNTRFNDLNFASPLLRIFDFTIGILLCDLFFHKTNSALPTERVEKSSATRLETFCILLLIGWWLGRNAMFYGQYEDVKDTFDILLATALVYVFAFERGKISTLLRSRKLVLLGNVSMYIYLFHFPFPLILGTDLLHLNHNAYQFKLDKCLLVIALELLLTFLLTFFAYKADQRKINNISTL</sequence>
<dbReference type="EMBL" id="JRNR01000004">
    <property type="protein sequence ID" value="KGF50423.1"/>
    <property type="molecule type" value="Genomic_DNA"/>
</dbReference>
<protein>
    <recommendedName>
        <fullName evidence="2">Acyltransferase 3 domain-containing protein</fullName>
    </recommendedName>
</protein>
<keyword evidence="1" id="KW-1133">Transmembrane helix</keyword>
<evidence type="ECO:0000256" key="1">
    <source>
        <dbReference type="SAM" id="Phobius"/>
    </source>
</evidence>
<evidence type="ECO:0000313" key="3">
    <source>
        <dbReference type="EMBL" id="KGF50423.1"/>
    </source>
</evidence>
<evidence type="ECO:0000313" key="4">
    <source>
        <dbReference type="Proteomes" id="UP000029538"/>
    </source>
</evidence>
<feature type="transmembrane region" description="Helical" evidence="1">
    <location>
        <begin position="214"/>
        <end position="232"/>
    </location>
</feature>
<reference evidence="3 4" key="1">
    <citation type="submission" date="2014-07" db="EMBL/GenBank/DDBJ databases">
        <authorList>
            <person name="McCorrison J."/>
            <person name="Sanka R."/>
            <person name="Torralba M."/>
            <person name="Gillis M."/>
            <person name="Haft D.H."/>
            <person name="Methe B."/>
            <person name="Sutton G."/>
            <person name="Nelson K.E."/>
        </authorList>
    </citation>
    <scope>NUCLEOTIDE SEQUENCE [LARGE SCALE GENOMIC DNA]</scope>
    <source>
        <strain evidence="3 4">DNF00882</strain>
    </source>
</reference>
<keyword evidence="1" id="KW-0472">Membrane</keyword>
<feature type="transmembrane region" description="Helical" evidence="1">
    <location>
        <begin position="173"/>
        <end position="194"/>
    </location>
</feature>
<proteinExistence type="predicted"/>
<dbReference type="GO" id="GO:0016020">
    <property type="term" value="C:membrane"/>
    <property type="evidence" value="ECO:0007669"/>
    <property type="project" value="TreeGrafter"/>
</dbReference>
<gene>
    <name evidence="3" type="ORF">HMPREF0654_01755</name>
</gene>
<dbReference type="InterPro" id="IPR002656">
    <property type="entry name" value="Acyl_transf_3_dom"/>
</dbReference>
<dbReference type="PANTHER" id="PTHR23028:SF53">
    <property type="entry name" value="ACYL_TRANSF_3 DOMAIN-CONTAINING PROTEIN"/>
    <property type="match status" value="1"/>
</dbReference>
<comment type="caution">
    <text evidence="3">The sequence shown here is derived from an EMBL/GenBank/DDBJ whole genome shotgun (WGS) entry which is preliminary data.</text>
</comment>
<dbReference type="GO" id="GO:0000271">
    <property type="term" value="P:polysaccharide biosynthetic process"/>
    <property type="evidence" value="ECO:0007669"/>
    <property type="project" value="TreeGrafter"/>
</dbReference>
<feature type="transmembrane region" description="Helical" evidence="1">
    <location>
        <begin position="6"/>
        <end position="28"/>
    </location>
</feature>
<feature type="transmembrane region" description="Helical" evidence="1">
    <location>
        <begin position="115"/>
        <end position="138"/>
    </location>
</feature>
<dbReference type="PANTHER" id="PTHR23028">
    <property type="entry name" value="ACETYLTRANSFERASE"/>
    <property type="match status" value="1"/>
</dbReference>
<feature type="transmembrane region" description="Helical" evidence="1">
    <location>
        <begin position="77"/>
        <end position="95"/>
    </location>
</feature>
<dbReference type="InterPro" id="IPR050879">
    <property type="entry name" value="Acyltransferase_3"/>
</dbReference>